<dbReference type="Pfam" id="PF09361">
    <property type="entry name" value="Phasin_2"/>
    <property type="match status" value="1"/>
</dbReference>
<accession>A0A1H1JWA2</accession>
<reference evidence="3" key="1">
    <citation type="submission" date="2016-10" db="EMBL/GenBank/DDBJ databases">
        <authorList>
            <person name="Varghese N."/>
        </authorList>
    </citation>
    <scope>NUCLEOTIDE SEQUENCE [LARGE SCALE GENOMIC DNA]</scope>
    <source>
        <strain evidence="3">GAS106B</strain>
    </source>
</reference>
<evidence type="ECO:0000313" key="2">
    <source>
        <dbReference type="EMBL" id="SDR54019.1"/>
    </source>
</evidence>
<evidence type="ECO:0000313" key="3">
    <source>
        <dbReference type="Proteomes" id="UP000183487"/>
    </source>
</evidence>
<proteinExistence type="predicted"/>
<keyword evidence="3" id="KW-1185">Reference proteome</keyword>
<dbReference type="NCBIfam" id="TIGR01841">
    <property type="entry name" value="phasin"/>
    <property type="match status" value="1"/>
</dbReference>
<dbReference type="RefSeq" id="WP_074773844.1">
    <property type="nucleotide sequence ID" value="NZ_FNKP01000004.1"/>
</dbReference>
<dbReference type="InterPro" id="IPR010127">
    <property type="entry name" value="Phasin_subfam-1"/>
</dbReference>
<dbReference type="InterPro" id="IPR018968">
    <property type="entry name" value="Phasin"/>
</dbReference>
<gene>
    <name evidence="2" type="ORF">SAMN05443245_7333</name>
</gene>
<sequence>MEQAIPTKTVRRDLAIPAAFFIDSLGAIYTAVERVIELNVQTLKTSLLEQRALAGAVFSPQSAAECIELPMRLLPATVKKQVAYWRHFGDIGFQAHNALVGLVRDYSDPASIASILSETNENRRAVPSLVILPDSAAGGDGLVARRGDDASRGVVINTLGDPATPAGSDDVQH</sequence>
<feature type="domain" description="Phasin" evidence="1">
    <location>
        <begin position="25"/>
        <end position="103"/>
    </location>
</feature>
<dbReference type="AlphaFoldDB" id="A0A1H1JWA2"/>
<evidence type="ECO:0000259" key="1">
    <source>
        <dbReference type="Pfam" id="PF09361"/>
    </source>
</evidence>
<organism evidence="2 3">
    <name type="scientific">Paraburkholderia fungorum</name>
    <dbReference type="NCBI Taxonomy" id="134537"/>
    <lineage>
        <taxon>Bacteria</taxon>
        <taxon>Pseudomonadati</taxon>
        <taxon>Pseudomonadota</taxon>
        <taxon>Betaproteobacteria</taxon>
        <taxon>Burkholderiales</taxon>
        <taxon>Burkholderiaceae</taxon>
        <taxon>Paraburkholderia</taxon>
    </lineage>
</organism>
<name>A0A1H1JWA2_9BURK</name>
<dbReference type="Proteomes" id="UP000183487">
    <property type="component" value="Unassembled WGS sequence"/>
</dbReference>
<protein>
    <submittedName>
        <fullName evidence="2">Phasin family protein</fullName>
    </submittedName>
</protein>
<dbReference type="EMBL" id="FNKP01000004">
    <property type="protein sequence ID" value="SDR54019.1"/>
    <property type="molecule type" value="Genomic_DNA"/>
</dbReference>